<sequence>MMRPLPFWRDRRGGVAFLTALWAVPALIGVAAAVNYGLCIESRSRLNAMADAATLAVVSTGKISEPAAQAGSDAETLFRSAAATLPGVTITSVDVSVSSTDSSTTTVKRVATLRYSAAFPLLMGGFLGMPSLSLTGMSEATGSTPANIDFYLLVDTSPSMAFPATSTGMDAMLAATKSQSSGNGCAFACHQTTTSATNPGGTPLDSASGKYLDNYQIAINQGISLRIDVIRSAITDLIQTVSASGGKNAATYRMAISTFDYSYSPVSAVTGDTDTLTQAAQQIELLAVCSNNARVCGVSNSDMDTNFTAAFAGESDSLPAMSGTGTNNSGDTPQVVLFLLTDGMRDENVSGGRALGAIPVALCEDLKQNRNIRIAVLYTQYLVDDLQTNAWSVSHVMSFLSPTDTLEENLQSCASPGLFYEVTTNDDVSTALQTLFQRTLATAHLTQ</sequence>
<evidence type="ECO:0000313" key="1">
    <source>
        <dbReference type="EMBL" id="NHO32218.1"/>
    </source>
</evidence>
<proteinExistence type="predicted"/>
<accession>A0ABX0KBI6</accession>
<evidence type="ECO:0008006" key="3">
    <source>
        <dbReference type="Google" id="ProtNLM"/>
    </source>
</evidence>
<gene>
    <name evidence="1" type="ORF">GOB84_06515</name>
</gene>
<dbReference type="RefSeq" id="WP_173576740.1">
    <property type="nucleotide sequence ID" value="NZ_WOSW01000008.1"/>
</dbReference>
<dbReference type="Gene3D" id="3.40.50.410">
    <property type="entry name" value="von Willebrand factor, type A domain"/>
    <property type="match status" value="1"/>
</dbReference>
<dbReference type="Proteomes" id="UP000615326">
    <property type="component" value="Unassembled WGS sequence"/>
</dbReference>
<evidence type="ECO:0000313" key="2">
    <source>
        <dbReference type="Proteomes" id="UP000615326"/>
    </source>
</evidence>
<keyword evidence="2" id="KW-1185">Reference proteome</keyword>
<comment type="caution">
    <text evidence="1">The sequence shown here is derived from an EMBL/GenBank/DDBJ whole genome shotgun (WGS) entry which is preliminary data.</text>
</comment>
<dbReference type="InterPro" id="IPR036465">
    <property type="entry name" value="vWFA_dom_sf"/>
</dbReference>
<name>A0ABX0KBI6_9PROT</name>
<protein>
    <recommendedName>
        <fullName evidence="3">Flp pilus-assembly TadG-like N-terminal domain-containing protein</fullName>
    </recommendedName>
</protein>
<dbReference type="EMBL" id="WOSW01000008">
    <property type="protein sequence ID" value="NHO32218.1"/>
    <property type="molecule type" value="Genomic_DNA"/>
</dbReference>
<reference evidence="1 2" key="1">
    <citation type="journal article" date="2020" name="Int. J. Syst. Evol. Microbiol.">
        <title>Novel acetic acid bacteria from cider fermentations: Acetobacter conturbans sp. nov. and Acetobacter fallax sp. nov.</title>
        <authorList>
            <person name="Sombolestani A.S."/>
            <person name="Cleenwerck I."/>
            <person name="Cnockaert M."/>
            <person name="Borremans W."/>
            <person name="Wieme A.D."/>
            <person name="De Vuyst L."/>
            <person name="Vandamme P."/>
        </authorList>
    </citation>
    <scope>NUCLEOTIDE SEQUENCE [LARGE SCALE GENOMIC DNA]</scope>
    <source>
        <strain evidence="1 2">LMG 1637</strain>
    </source>
</reference>
<organism evidence="1 2">
    <name type="scientific">Acetobacter fallax</name>
    <dbReference type="NCBI Taxonomy" id="1737473"/>
    <lineage>
        <taxon>Bacteria</taxon>
        <taxon>Pseudomonadati</taxon>
        <taxon>Pseudomonadota</taxon>
        <taxon>Alphaproteobacteria</taxon>
        <taxon>Acetobacterales</taxon>
        <taxon>Acetobacteraceae</taxon>
        <taxon>Acetobacter</taxon>
    </lineage>
</organism>